<dbReference type="RefSeq" id="WP_174221761.1">
    <property type="nucleotide sequence ID" value="NZ_JAFNLQ010000007.1"/>
</dbReference>
<dbReference type="InterPro" id="IPR013560">
    <property type="entry name" value="DUF1722"/>
</dbReference>
<evidence type="ECO:0000259" key="1">
    <source>
        <dbReference type="Pfam" id="PF08349"/>
    </source>
</evidence>
<sequence length="133" mass="16275">MISIKHRYDIEMLWKKYKYEVMWHDQNSYNRIRKMMKDKYEYYEVRDMIHSALLIEPSKGSVVNAFSHVWGYFKKVCEPSEKELFKKLKEQYVLDQVEATTLIYFIYCMAMFYDVTYLKDSSLIKNFKIKIAN</sequence>
<dbReference type="Pfam" id="PF08349">
    <property type="entry name" value="DUF1722"/>
    <property type="match status" value="1"/>
</dbReference>
<organism evidence="2 3">
    <name type="scientific">Staphylococcus nepalensis</name>
    <dbReference type="NCBI Taxonomy" id="214473"/>
    <lineage>
        <taxon>Bacteria</taxon>
        <taxon>Bacillati</taxon>
        <taxon>Bacillota</taxon>
        <taxon>Bacilli</taxon>
        <taxon>Bacillales</taxon>
        <taxon>Staphylococcaceae</taxon>
        <taxon>Staphylococcus</taxon>
    </lineage>
</organism>
<dbReference type="Proteomes" id="UP000664081">
    <property type="component" value="Unassembled WGS sequence"/>
</dbReference>
<protein>
    <submittedName>
        <fullName evidence="2">YbgA family protein</fullName>
    </submittedName>
</protein>
<evidence type="ECO:0000313" key="2">
    <source>
        <dbReference type="EMBL" id="MBO1227706.1"/>
    </source>
</evidence>
<feature type="domain" description="DUF1722" evidence="1">
    <location>
        <begin position="18"/>
        <end position="125"/>
    </location>
</feature>
<name>A0ABS3L2D3_9STAP</name>
<gene>
    <name evidence="2" type="ORF">J3T88_10385</name>
</gene>
<dbReference type="EMBL" id="JAFNLT010000009">
    <property type="protein sequence ID" value="MBO1227706.1"/>
    <property type="molecule type" value="Genomic_DNA"/>
</dbReference>
<accession>A0ABS3L2D3</accession>
<comment type="caution">
    <text evidence="2">The sequence shown here is derived from an EMBL/GenBank/DDBJ whole genome shotgun (WGS) entry which is preliminary data.</text>
</comment>
<reference evidence="2 3" key="1">
    <citation type="submission" date="2021-03" db="EMBL/GenBank/DDBJ databases">
        <title>Staphylococci and Mammaliicocci in bats.</title>
        <authorList>
            <person name="Fountain K."/>
        </authorList>
    </citation>
    <scope>NUCLEOTIDE SEQUENCE [LARGE SCALE GENOMIC DNA]</scope>
    <source>
        <strain evidence="2 3">18_1_E_SW</strain>
    </source>
</reference>
<proteinExistence type="predicted"/>
<keyword evidence="3" id="KW-1185">Reference proteome</keyword>
<evidence type="ECO:0000313" key="3">
    <source>
        <dbReference type="Proteomes" id="UP000664081"/>
    </source>
</evidence>